<reference evidence="1 2" key="1">
    <citation type="submission" date="2020-03" db="EMBL/GenBank/DDBJ databases">
        <title>Draft genome of Streptomyces sp. ventii, isolated from the Axial Seamount in the Pacific Ocean, and resequencing of the two type strains Streptomyces lonarensis strain NCL 716 and Streptomyces bohaiensis strain 11A07.</title>
        <authorList>
            <person name="Loughran R.M."/>
            <person name="Pfannmuller K.M."/>
            <person name="Wasson B.J."/>
            <person name="Deadmond M.C."/>
            <person name="Paddock B.E."/>
            <person name="Koyack M.J."/>
            <person name="Gallegos D.A."/>
            <person name="Mitchell E.A."/>
            <person name="Ushijima B."/>
            <person name="Saw J.H."/>
            <person name="Mcphail K.L."/>
            <person name="Videau P."/>
        </authorList>
    </citation>
    <scope>NUCLEOTIDE SEQUENCE [LARGE SCALE GENOMIC DNA]</scope>
    <source>
        <strain evidence="1 2">NCL716</strain>
    </source>
</reference>
<evidence type="ECO:0000313" key="1">
    <source>
        <dbReference type="EMBL" id="NJQ07533.1"/>
    </source>
</evidence>
<accession>A0A7X6D3J6</accession>
<dbReference type="EMBL" id="JAAVJD010000169">
    <property type="protein sequence ID" value="NJQ07533.1"/>
    <property type="molecule type" value="Genomic_DNA"/>
</dbReference>
<name>A0A7X6D3J6_9ACTN</name>
<keyword evidence="2" id="KW-1185">Reference proteome</keyword>
<dbReference type="RefSeq" id="WP_167972616.1">
    <property type="nucleotide sequence ID" value="NZ_BHZG01000086.1"/>
</dbReference>
<gene>
    <name evidence="1" type="ORF">HCN56_18565</name>
</gene>
<protein>
    <submittedName>
        <fullName evidence="1">Uncharacterized protein</fullName>
    </submittedName>
</protein>
<organism evidence="1 2">
    <name type="scientific">Streptomyces lonarensis</name>
    <dbReference type="NCBI Taxonomy" id="700599"/>
    <lineage>
        <taxon>Bacteria</taxon>
        <taxon>Bacillati</taxon>
        <taxon>Actinomycetota</taxon>
        <taxon>Actinomycetes</taxon>
        <taxon>Kitasatosporales</taxon>
        <taxon>Streptomycetaceae</taxon>
        <taxon>Streptomyces</taxon>
    </lineage>
</organism>
<dbReference type="AlphaFoldDB" id="A0A7X6D3J6"/>
<proteinExistence type="predicted"/>
<evidence type="ECO:0000313" key="2">
    <source>
        <dbReference type="Proteomes" id="UP000578686"/>
    </source>
</evidence>
<dbReference type="Proteomes" id="UP000578686">
    <property type="component" value="Unassembled WGS sequence"/>
</dbReference>
<sequence>MSRPATNKSRTDEEADLVKTTLSNRPTANPRRTTLVHLADTSDLTPEAGPVAESVVLPTQTANPRRTTLVDLPTE</sequence>
<comment type="caution">
    <text evidence="1">The sequence shown here is derived from an EMBL/GenBank/DDBJ whole genome shotgun (WGS) entry which is preliminary data.</text>
</comment>